<feature type="transmembrane region" description="Helical" evidence="1">
    <location>
        <begin position="22"/>
        <end position="51"/>
    </location>
</feature>
<evidence type="ECO:0000313" key="2">
    <source>
        <dbReference type="EMBL" id="PWU68053.1"/>
    </source>
</evidence>
<dbReference type="RefSeq" id="WP_054861496.1">
    <property type="nucleotide sequence ID" value="NZ_QGTD01000011.1"/>
</dbReference>
<feature type="transmembrane region" description="Helical" evidence="1">
    <location>
        <begin position="111"/>
        <end position="139"/>
    </location>
</feature>
<feature type="transmembrane region" description="Helical" evidence="1">
    <location>
        <begin position="361"/>
        <end position="382"/>
    </location>
</feature>
<proteinExistence type="predicted"/>
<feature type="transmembrane region" description="Helical" evidence="1">
    <location>
        <begin position="145"/>
        <end position="167"/>
    </location>
</feature>
<dbReference type="AlphaFoldDB" id="A0A317KXK4"/>
<protein>
    <submittedName>
        <fullName evidence="2">Uncharacterized protein</fullName>
    </submittedName>
</protein>
<feature type="transmembrane region" description="Helical" evidence="1">
    <location>
        <begin position="71"/>
        <end position="90"/>
    </location>
</feature>
<feature type="transmembrane region" description="Helical" evidence="1">
    <location>
        <begin position="176"/>
        <end position="196"/>
    </location>
</feature>
<evidence type="ECO:0000256" key="1">
    <source>
        <dbReference type="SAM" id="Phobius"/>
    </source>
</evidence>
<keyword evidence="3" id="KW-1185">Reference proteome</keyword>
<keyword evidence="1" id="KW-0812">Transmembrane</keyword>
<reference evidence="2 3" key="1">
    <citation type="submission" date="2018-05" db="EMBL/GenBank/DDBJ databases">
        <title>Genomic analysis of Gracilibacillus dipsosauri DD1 reveals novel features of a salt-tolerant amylase.</title>
        <authorList>
            <person name="Deutch C.E."/>
            <person name="Yang S."/>
        </authorList>
    </citation>
    <scope>NUCLEOTIDE SEQUENCE [LARGE SCALE GENOMIC DNA]</scope>
    <source>
        <strain evidence="2 3">DD1</strain>
    </source>
</reference>
<sequence>MSQAWSVFLFLRKNRIKKKQKLYNLALGVAFDWTISIYVGFYIVVLMAMVYDAVSQFENWFYSIEQLADQWIPLMVVALMVRTIILSFHSPGISFSSADWKAATLPILRQYVWLFTYFEAILKTVIWSFGLFLLAFILTPLSTGFLLKCLMILILTNCLLLLPQWYLYQIEGKKKVIIFLLVTVMLAIIRFVYLFVLPFEGFLYSLLAIIFSFNLVIWNKRLEKINWQSVIEVVDTKIWSMFFIQKMSKTETKPVQKPILPALFRSAKEKLPFPYHHETMIYRKLWKINFRQEKAYFVQTLGVSIICLVLLSFRGDLVQGVSVAIAIFLFNKMSTSYFQAGFKDRLLHAIPWDMKAIKKAYLQRMTVFMGLIMVVLATLLVITEHLSIWVFLQLLLYGTSLYVLLELKLHITVKKMNDKWYTPTILEQLISPIIYILLISSFAYNLVSIFVIILLLYFFLPKKAI</sequence>
<feature type="transmembrane region" description="Helical" evidence="1">
    <location>
        <begin position="388"/>
        <end position="411"/>
    </location>
</feature>
<dbReference type="EMBL" id="QGTD01000011">
    <property type="protein sequence ID" value="PWU68053.1"/>
    <property type="molecule type" value="Genomic_DNA"/>
</dbReference>
<keyword evidence="1" id="KW-0472">Membrane</keyword>
<name>A0A317KXK4_9BACI</name>
<keyword evidence="1" id="KW-1133">Transmembrane helix</keyword>
<dbReference type="Proteomes" id="UP000245624">
    <property type="component" value="Unassembled WGS sequence"/>
</dbReference>
<organism evidence="2 3">
    <name type="scientific">Gracilibacillus dipsosauri</name>
    <dbReference type="NCBI Taxonomy" id="178340"/>
    <lineage>
        <taxon>Bacteria</taxon>
        <taxon>Bacillati</taxon>
        <taxon>Bacillota</taxon>
        <taxon>Bacilli</taxon>
        <taxon>Bacillales</taxon>
        <taxon>Bacillaceae</taxon>
        <taxon>Gracilibacillus</taxon>
    </lineage>
</organism>
<feature type="transmembrane region" description="Helical" evidence="1">
    <location>
        <begin position="432"/>
        <end position="460"/>
    </location>
</feature>
<comment type="caution">
    <text evidence="2">The sequence shown here is derived from an EMBL/GenBank/DDBJ whole genome shotgun (WGS) entry which is preliminary data.</text>
</comment>
<feature type="transmembrane region" description="Helical" evidence="1">
    <location>
        <begin position="202"/>
        <end position="219"/>
    </location>
</feature>
<feature type="transmembrane region" description="Helical" evidence="1">
    <location>
        <begin position="319"/>
        <end position="340"/>
    </location>
</feature>
<evidence type="ECO:0000313" key="3">
    <source>
        <dbReference type="Proteomes" id="UP000245624"/>
    </source>
</evidence>
<gene>
    <name evidence="2" type="ORF">DLJ74_13235</name>
</gene>
<feature type="transmembrane region" description="Helical" evidence="1">
    <location>
        <begin position="295"/>
        <end position="313"/>
    </location>
</feature>
<dbReference type="OrthoDB" id="2958038at2"/>
<accession>A0A317KXK4</accession>